<sequence length="90" mass="9996">MSIIDSLICNLRGSLMHLALVIGSVFGPEFLLKLYLSGAVAGSVFYLVYHAFMAPSLQKKKKIKCKSSVNCRFSLPYVRVQVEILIGLLF</sequence>
<evidence type="ECO:0000256" key="1">
    <source>
        <dbReference type="SAM" id="Phobius"/>
    </source>
</evidence>
<proteinExistence type="predicted"/>
<feature type="transmembrane region" description="Helical" evidence="1">
    <location>
        <begin position="32"/>
        <end position="52"/>
    </location>
</feature>
<reference evidence="2 3" key="1">
    <citation type="journal article" date="2021" name="BMC Genomics">
        <title>Datura genome reveals duplications of psychoactive alkaloid biosynthetic genes and high mutation rate following tissue culture.</title>
        <authorList>
            <person name="Rajewski A."/>
            <person name="Carter-House D."/>
            <person name="Stajich J."/>
            <person name="Litt A."/>
        </authorList>
    </citation>
    <scope>NUCLEOTIDE SEQUENCE [LARGE SCALE GENOMIC DNA]</scope>
    <source>
        <strain evidence="2">AR-01</strain>
    </source>
</reference>
<dbReference type="Proteomes" id="UP000823775">
    <property type="component" value="Unassembled WGS sequence"/>
</dbReference>
<comment type="caution">
    <text evidence="2">The sequence shown here is derived from an EMBL/GenBank/DDBJ whole genome shotgun (WGS) entry which is preliminary data.</text>
</comment>
<gene>
    <name evidence="2" type="ORF">HAX54_032335</name>
</gene>
<evidence type="ECO:0000313" key="2">
    <source>
        <dbReference type="EMBL" id="MCD9644187.1"/>
    </source>
</evidence>
<keyword evidence="1" id="KW-0472">Membrane</keyword>
<keyword evidence="1" id="KW-1133">Transmembrane helix</keyword>
<dbReference type="EMBL" id="JACEIK010004100">
    <property type="protein sequence ID" value="MCD9644187.1"/>
    <property type="molecule type" value="Genomic_DNA"/>
</dbReference>
<accession>A0ABS8VCH1</accession>
<evidence type="ECO:0000313" key="3">
    <source>
        <dbReference type="Proteomes" id="UP000823775"/>
    </source>
</evidence>
<feature type="transmembrane region" description="Helical" evidence="1">
    <location>
        <begin position="7"/>
        <end position="26"/>
    </location>
</feature>
<organism evidence="2 3">
    <name type="scientific">Datura stramonium</name>
    <name type="common">Jimsonweed</name>
    <name type="synonym">Common thornapple</name>
    <dbReference type="NCBI Taxonomy" id="4076"/>
    <lineage>
        <taxon>Eukaryota</taxon>
        <taxon>Viridiplantae</taxon>
        <taxon>Streptophyta</taxon>
        <taxon>Embryophyta</taxon>
        <taxon>Tracheophyta</taxon>
        <taxon>Spermatophyta</taxon>
        <taxon>Magnoliopsida</taxon>
        <taxon>eudicotyledons</taxon>
        <taxon>Gunneridae</taxon>
        <taxon>Pentapetalae</taxon>
        <taxon>asterids</taxon>
        <taxon>lamiids</taxon>
        <taxon>Solanales</taxon>
        <taxon>Solanaceae</taxon>
        <taxon>Solanoideae</taxon>
        <taxon>Datureae</taxon>
        <taxon>Datura</taxon>
    </lineage>
</organism>
<keyword evidence="3" id="KW-1185">Reference proteome</keyword>
<keyword evidence="1" id="KW-0812">Transmembrane</keyword>
<protein>
    <submittedName>
        <fullName evidence="2">Uncharacterized protein</fullName>
    </submittedName>
</protein>
<name>A0ABS8VCH1_DATST</name>